<name>A0A918FIG3_9DEIO</name>
<protein>
    <submittedName>
        <fullName evidence="1">Uncharacterized protein</fullName>
    </submittedName>
</protein>
<organism evidence="1 2">
    <name type="scientific">Deinococcus ruber</name>
    <dbReference type="NCBI Taxonomy" id="1848197"/>
    <lineage>
        <taxon>Bacteria</taxon>
        <taxon>Thermotogati</taxon>
        <taxon>Deinococcota</taxon>
        <taxon>Deinococci</taxon>
        <taxon>Deinococcales</taxon>
        <taxon>Deinococcaceae</taxon>
        <taxon>Deinococcus</taxon>
    </lineage>
</organism>
<dbReference type="EMBL" id="BMQL01000094">
    <property type="protein sequence ID" value="GGR39306.1"/>
    <property type="molecule type" value="Genomic_DNA"/>
</dbReference>
<keyword evidence="2" id="KW-1185">Reference proteome</keyword>
<dbReference type="AlphaFoldDB" id="A0A918FIG3"/>
<accession>A0A918FIG3</accession>
<evidence type="ECO:0000313" key="1">
    <source>
        <dbReference type="EMBL" id="GGR39306.1"/>
    </source>
</evidence>
<evidence type="ECO:0000313" key="2">
    <source>
        <dbReference type="Proteomes" id="UP000603865"/>
    </source>
</evidence>
<dbReference type="Proteomes" id="UP000603865">
    <property type="component" value="Unassembled WGS sequence"/>
</dbReference>
<comment type="caution">
    <text evidence="1">The sequence shown here is derived from an EMBL/GenBank/DDBJ whole genome shotgun (WGS) entry which is preliminary data.</text>
</comment>
<gene>
    <name evidence="1" type="ORF">GCM10008957_55240</name>
</gene>
<reference evidence="1" key="1">
    <citation type="journal article" date="2014" name="Int. J. Syst. Evol. Microbiol.">
        <title>Complete genome sequence of Corynebacterium casei LMG S-19264T (=DSM 44701T), isolated from a smear-ripened cheese.</title>
        <authorList>
            <consortium name="US DOE Joint Genome Institute (JGI-PGF)"/>
            <person name="Walter F."/>
            <person name="Albersmeier A."/>
            <person name="Kalinowski J."/>
            <person name="Ruckert C."/>
        </authorList>
    </citation>
    <scope>NUCLEOTIDE SEQUENCE</scope>
    <source>
        <strain evidence="1">JCM 31311</strain>
    </source>
</reference>
<reference evidence="1" key="2">
    <citation type="submission" date="2020-09" db="EMBL/GenBank/DDBJ databases">
        <authorList>
            <person name="Sun Q."/>
            <person name="Ohkuma M."/>
        </authorList>
    </citation>
    <scope>NUCLEOTIDE SEQUENCE</scope>
    <source>
        <strain evidence="1">JCM 31311</strain>
    </source>
</reference>
<sequence length="56" mass="5673">MRPAVDAPPPAPPAPYIPPRLTHQGSWQTVTLFISLPVGPGNFGLPGTDAPGNGGS</sequence>
<proteinExistence type="predicted"/>